<accession>A0ABU9DC83</accession>
<dbReference type="InterPro" id="IPR001387">
    <property type="entry name" value="Cro/C1-type_HTH"/>
</dbReference>
<dbReference type="PROSITE" id="PS50943">
    <property type="entry name" value="HTH_CROC1"/>
    <property type="match status" value="1"/>
</dbReference>
<dbReference type="PANTHER" id="PTHR47691:SF3">
    <property type="entry name" value="HTH-TYPE TRANSCRIPTIONAL REGULATOR RV0890C-RELATED"/>
    <property type="match status" value="1"/>
</dbReference>
<dbReference type="RefSeq" id="WP_341413515.1">
    <property type="nucleotide sequence ID" value="NZ_JBBPCC010000001.1"/>
</dbReference>
<dbReference type="InterPro" id="IPR058852">
    <property type="entry name" value="HTH_77"/>
</dbReference>
<dbReference type="Pfam" id="PF20703">
    <property type="entry name" value="nSTAND1"/>
    <property type="match status" value="1"/>
</dbReference>
<comment type="caution">
    <text evidence="2">The sequence shown here is derived from an EMBL/GenBank/DDBJ whole genome shotgun (WGS) entry which is preliminary data.</text>
</comment>
<proteinExistence type="predicted"/>
<evidence type="ECO:0000313" key="2">
    <source>
        <dbReference type="EMBL" id="MEK8126457.1"/>
    </source>
</evidence>
<dbReference type="Pfam" id="PF01381">
    <property type="entry name" value="HTH_3"/>
    <property type="match status" value="1"/>
</dbReference>
<sequence length="652" mass="72792">MPYQANVENLPEEYIKKFRIRSATASGKRLRQVDLAKLVGVDARTIQQWESGERTPSAPNLQKLVKVFWDEGIFQAEAGEQEAMLLWQSVKRYHDNKPGMFRTYPEFDRSWFQQLMSSPLGLARTETEPLAEPVRDGHTQEKERPGLRSLSFERRVQRAAGNLTLPLSSFIGRKQHVQEIHELLLRSPLVTLTGPGGSGKTSLALHAASALGSRYTDGIWLFEFASVSEPQLVIGSIMSTLGLEDRQGHSQLETVQDFVKEKNLLLIFDNCEHLIGACAHTAEALLAHAPAVTILATSQEPLSMSGEMLVRVPALSLPSASLRLEEMSREELIAYEAVQLFIDRTGSILPGFQVSERQAVLIAEICQRLEGNPLSLELAAARMNMLSLEQIKERLSDLLGFLTTGRRTAAPRQQTLKAAIDWSYSLLSDKEQLLLRLLSVFMGGFTLEAVEEVCVYSPTNHEPCALSKEDVLELLSHLVDKSLIATDWSGSSGQLRYELLAPIKQYAQEKLAECQLECHRLHGGDIGQNHRLHAEHYARLSGKMEQHYASGDEEAALEKIRCEYADLRAALQWACEQPERLNTGLRLAGSLIWFWVHEGHWNEGLLWLSRLLPSVRSGENPELAAKALHGRASLLQAQGQQQQAQAPDIVQG</sequence>
<reference evidence="2 3" key="1">
    <citation type="submission" date="2024-04" db="EMBL/GenBank/DDBJ databases">
        <title>draft genome sequnece of Paenibacillus filicis.</title>
        <authorList>
            <person name="Kim D.-U."/>
        </authorList>
    </citation>
    <scope>NUCLEOTIDE SEQUENCE [LARGE SCALE GENOMIC DNA]</scope>
    <source>
        <strain evidence="2 3">KACC14197</strain>
    </source>
</reference>
<gene>
    <name evidence="2" type="ORF">WMW72_00860</name>
</gene>
<dbReference type="CDD" id="cd00093">
    <property type="entry name" value="HTH_XRE"/>
    <property type="match status" value="1"/>
</dbReference>
<dbReference type="Pfam" id="PF25872">
    <property type="entry name" value="HTH_77"/>
    <property type="match status" value="1"/>
</dbReference>
<dbReference type="Gene3D" id="1.10.260.40">
    <property type="entry name" value="lambda repressor-like DNA-binding domains"/>
    <property type="match status" value="1"/>
</dbReference>
<protein>
    <submittedName>
        <fullName evidence="2">Helix-turn-helix domain-containing protein</fullName>
    </submittedName>
</protein>
<dbReference type="PANTHER" id="PTHR47691">
    <property type="entry name" value="REGULATOR-RELATED"/>
    <property type="match status" value="1"/>
</dbReference>
<feature type="domain" description="HTH cro/C1-type" evidence="1">
    <location>
        <begin position="28"/>
        <end position="68"/>
    </location>
</feature>
<organism evidence="2 3">
    <name type="scientific">Paenibacillus filicis</name>
    <dbReference type="NCBI Taxonomy" id="669464"/>
    <lineage>
        <taxon>Bacteria</taxon>
        <taxon>Bacillati</taxon>
        <taxon>Bacillota</taxon>
        <taxon>Bacilli</taxon>
        <taxon>Bacillales</taxon>
        <taxon>Paenibacillaceae</taxon>
        <taxon>Paenibacillus</taxon>
    </lineage>
</organism>
<dbReference type="SUPFAM" id="SSF47413">
    <property type="entry name" value="lambda repressor-like DNA-binding domains"/>
    <property type="match status" value="1"/>
</dbReference>
<evidence type="ECO:0000313" key="3">
    <source>
        <dbReference type="Proteomes" id="UP001469365"/>
    </source>
</evidence>
<dbReference type="InterPro" id="IPR010982">
    <property type="entry name" value="Lambda_DNA-bd_dom_sf"/>
</dbReference>
<dbReference type="EMBL" id="JBBPCC010000001">
    <property type="protein sequence ID" value="MEK8126457.1"/>
    <property type="molecule type" value="Genomic_DNA"/>
</dbReference>
<dbReference type="Proteomes" id="UP001469365">
    <property type="component" value="Unassembled WGS sequence"/>
</dbReference>
<keyword evidence="3" id="KW-1185">Reference proteome</keyword>
<dbReference type="SMART" id="SM00530">
    <property type="entry name" value="HTH_XRE"/>
    <property type="match status" value="1"/>
</dbReference>
<evidence type="ECO:0000259" key="1">
    <source>
        <dbReference type="PROSITE" id="PS50943"/>
    </source>
</evidence>
<dbReference type="Gene3D" id="3.40.50.300">
    <property type="entry name" value="P-loop containing nucleotide triphosphate hydrolases"/>
    <property type="match status" value="1"/>
</dbReference>
<dbReference type="PRINTS" id="PR00364">
    <property type="entry name" value="DISEASERSIST"/>
</dbReference>
<name>A0ABU9DC83_9BACL</name>
<dbReference type="InterPro" id="IPR049052">
    <property type="entry name" value="nSTAND1"/>
</dbReference>
<dbReference type="InterPro" id="IPR027417">
    <property type="entry name" value="P-loop_NTPase"/>
</dbReference>
<dbReference type="SUPFAM" id="SSF52540">
    <property type="entry name" value="P-loop containing nucleoside triphosphate hydrolases"/>
    <property type="match status" value="1"/>
</dbReference>